<name>A0A1I7ZQH0_9BILA</name>
<sequence>MTESATFTTCCVKLNHWDITLIHQRNHHDVRVPPRSVCPVKIPTIITRKQEALHFGWKEELKRSSHFLVRPAQSCQDPTPFFDQLNIVYPIQNSQIPRSLRLQKLKFEASQVGEESYFLVSPA</sequence>
<reference evidence="2" key="1">
    <citation type="submission" date="2016-11" db="UniProtKB">
        <authorList>
            <consortium name="WormBaseParasite"/>
        </authorList>
    </citation>
    <scope>IDENTIFICATION</scope>
</reference>
<evidence type="ECO:0000313" key="1">
    <source>
        <dbReference type="Proteomes" id="UP000095287"/>
    </source>
</evidence>
<accession>A0A1I7ZQH0</accession>
<protein>
    <submittedName>
        <fullName evidence="2">Uncharacterized protein</fullName>
    </submittedName>
</protein>
<dbReference type="AlphaFoldDB" id="A0A1I7ZQH0"/>
<dbReference type="Proteomes" id="UP000095287">
    <property type="component" value="Unplaced"/>
</dbReference>
<keyword evidence="1" id="KW-1185">Reference proteome</keyword>
<proteinExistence type="predicted"/>
<evidence type="ECO:0000313" key="2">
    <source>
        <dbReference type="WBParaSite" id="L893_g28910.t1"/>
    </source>
</evidence>
<organism evidence="1 2">
    <name type="scientific">Steinernema glaseri</name>
    <dbReference type="NCBI Taxonomy" id="37863"/>
    <lineage>
        <taxon>Eukaryota</taxon>
        <taxon>Metazoa</taxon>
        <taxon>Ecdysozoa</taxon>
        <taxon>Nematoda</taxon>
        <taxon>Chromadorea</taxon>
        <taxon>Rhabditida</taxon>
        <taxon>Tylenchina</taxon>
        <taxon>Panagrolaimomorpha</taxon>
        <taxon>Strongyloidoidea</taxon>
        <taxon>Steinernematidae</taxon>
        <taxon>Steinernema</taxon>
    </lineage>
</organism>
<dbReference type="WBParaSite" id="L893_g28910.t1">
    <property type="protein sequence ID" value="L893_g28910.t1"/>
    <property type="gene ID" value="L893_g28910"/>
</dbReference>